<dbReference type="Proteomes" id="UP000053941">
    <property type="component" value="Unassembled WGS sequence"/>
</dbReference>
<feature type="non-terminal residue" evidence="1">
    <location>
        <position position="1"/>
    </location>
</feature>
<protein>
    <submittedName>
        <fullName evidence="1">Uncharacterized protein</fullName>
    </submittedName>
</protein>
<accession>A0A0R2P0R0</accession>
<name>A0A0R2P0R0_9ACTN</name>
<proteinExistence type="predicted"/>
<dbReference type="EMBL" id="LIAS01000139">
    <property type="protein sequence ID" value="KRO30352.1"/>
    <property type="molecule type" value="Genomic_DNA"/>
</dbReference>
<comment type="caution">
    <text evidence="1">The sequence shown here is derived from an EMBL/GenBank/DDBJ whole genome shotgun (WGS) entry which is preliminary data.</text>
</comment>
<evidence type="ECO:0000313" key="1">
    <source>
        <dbReference type="EMBL" id="KRO30352.1"/>
    </source>
</evidence>
<gene>
    <name evidence="1" type="ORF">ABR60_04700</name>
</gene>
<evidence type="ECO:0000313" key="2">
    <source>
        <dbReference type="Proteomes" id="UP000053941"/>
    </source>
</evidence>
<sequence length="68" mass="7487">GKLIGQRAEKRAKFWCGTRAEPIFKFMNLLALCDAIDVPSISIGGILKTHNVWVNLSQVYAGPITQSL</sequence>
<reference evidence="1 2" key="1">
    <citation type="submission" date="2015-10" db="EMBL/GenBank/DDBJ databases">
        <title>Metagenome-Assembled Genomes uncover a global brackish microbiome.</title>
        <authorList>
            <person name="Hugerth L.W."/>
            <person name="Larsson J."/>
            <person name="Alneberg J."/>
            <person name="Lindh M.V."/>
            <person name="Legrand C."/>
            <person name="Pinhassi J."/>
            <person name="Andersson A.F."/>
        </authorList>
    </citation>
    <scope>NUCLEOTIDE SEQUENCE [LARGE SCALE GENOMIC DNA]</scope>
    <source>
        <strain evidence="1">BACL2 MAG-120802-bin41</strain>
    </source>
</reference>
<organism evidence="1 2">
    <name type="scientific">Actinobacteria bacterium BACL2 MAG-120802-bin41</name>
    <dbReference type="NCBI Taxonomy" id="1655568"/>
    <lineage>
        <taxon>Bacteria</taxon>
        <taxon>Bacillati</taxon>
        <taxon>Actinomycetota</taxon>
        <taxon>Actinomycetes</taxon>
        <taxon>Actinomycetes incertae sedis</taxon>
        <taxon>ac1 cluster</taxon>
    </lineage>
</organism>
<dbReference type="AlphaFoldDB" id="A0A0R2P0R0"/>